<dbReference type="GO" id="GO:0006508">
    <property type="term" value="P:proteolysis"/>
    <property type="evidence" value="ECO:0007669"/>
    <property type="project" value="UniProtKB-KW"/>
</dbReference>
<dbReference type="RefSeq" id="WP_182849228.1">
    <property type="nucleotide sequence ID" value="NZ_BAAALP010000064.1"/>
</dbReference>
<proteinExistence type="inferred from homology"/>
<gene>
    <name evidence="9" type="ORF">HNR61_009090</name>
</gene>
<evidence type="ECO:0000313" key="9">
    <source>
        <dbReference type="EMBL" id="MBA8957397.1"/>
    </source>
</evidence>
<accession>A0A7W3M036</accession>
<sequence length="310" mass="32541">MAVLAVTLVIAAVVLGAVAGAVLDRARWAVRRPAVALACWAGALTGTVASLAGFLLLAAVWPPAPGHGLLDRLHDCLPGHAHAGLPWASVAGVALLGLCGVRLRHGLPRLRRTLGRRRRHREMLNLVAREDGGHPDVLLLDHPLPVAYCLPSPHRPIVVSSGARERLDADQLAAVLAHERAHLRQRHHLLLLFTDLVHSLLPWSPTARRARVSVPPLLEMAADDAAARRCGTEALAEALRQLALLPGPAGALAAAPSRDRQLGLRLARLAAEGGRPRRGFGAIGVAAALCAAAGPLALTLLALLASPFIC</sequence>
<dbReference type="GO" id="GO:0046872">
    <property type="term" value="F:metal ion binding"/>
    <property type="evidence" value="ECO:0007669"/>
    <property type="project" value="UniProtKB-KW"/>
</dbReference>
<dbReference type="AlphaFoldDB" id="A0A7W3M036"/>
<evidence type="ECO:0000256" key="5">
    <source>
        <dbReference type="ARBA" id="ARBA00023049"/>
    </source>
</evidence>
<dbReference type="InterPro" id="IPR052173">
    <property type="entry name" value="Beta-lactam_resp_regulator"/>
</dbReference>
<evidence type="ECO:0000256" key="1">
    <source>
        <dbReference type="ARBA" id="ARBA00022670"/>
    </source>
</evidence>
<organism evidence="9 10">
    <name type="scientific">Actinomadura namibiensis</name>
    <dbReference type="NCBI Taxonomy" id="182080"/>
    <lineage>
        <taxon>Bacteria</taxon>
        <taxon>Bacillati</taxon>
        <taxon>Actinomycetota</taxon>
        <taxon>Actinomycetes</taxon>
        <taxon>Streptosporangiales</taxon>
        <taxon>Thermomonosporaceae</taxon>
        <taxon>Actinomadura</taxon>
    </lineage>
</organism>
<evidence type="ECO:0000256" key="4">
    <source>
        <dbReference type="ARBA" id="ARBA00022833"/>
    </source>
</evidence>
<keyword evidence="3 6" id="KW-0378">Hydrolase</keyword>
<evidence type="ECO:0000256" key="7">
    <source>
        <dbReference type="SAM" id="Phobius"/>
    </source>
</evidence>
<reference evidence="9 10" key="1">
    <citation type="submission" date="2020-08" db="EMBL/GenBank/DDBJ databases">
        <title>Genomic Encyclopedia of Type Strains, Phase IV (KMG-IV): sequencing the most valuable type-strain genomes for metagenomic binning, comparative biology and taxonomic classification.</title>
        <authorList>
            <person name="Goeker M."/>
        </authorList>
    </citation>
    <scope>NUCLEOTIDE SEQUENCE [LARGE SCALE GENOMIC DNA]</scope>
    <source>
        <strain evidence="9 10">DSM 44197</strain>
    </source>
</reference>
<keyword evidence="5 6" id="KW-0482">Metalloprotease</keyword>
<feature type="domain" description="Peptidase M48" evidence="8">
    <location>
        <begin position="117"/>
        <end position="199"/>
    </location>
</feature>
<evidence type="ECO:0000256" key="6">
    <source>
        <dbReference type="RuleBase" id="RU003983"/>
    </source>
</evidence>
<evidence type="ECO:0000256" key="2">
    <source>
        <dbReference type="ARBA" id="ARBA00022723"/>
    </source>
</evidence>
<keyword evidence="10" id="KW-1185">Reference proteome</keyword>
<dbReference type="PANTHER" id="PTHR34978:SF3">
    <property type="entry name" value="SLR0241 PROTEIN"/>
    <property type="match status" value="1"/>
</dbReference>
<dbReference type="Proteomes" id="UP000572680">
    <property type="component" value="Unassembled WGS sequence"/>
</dbReference>
<keyword evidence="1 6" id="KW-0645">Protease</keyword>
<comment type="cofactor">
    <cofactor evidence="6">
        <name>Zn(2+)</name>
        <dbReference type="ChEBI" id="CHEBI:29105"/>
    </cofactor>
    <text evidence="6">Binds 1 zinc ion per subunit.</text>
</comment>
<dbReference type="PANTHER" id="PTHR34978">
    <property type="entry name" value="POSSIBLE SENSOR-TRANSDUCER PROTEIN BLAR"/>
    <property type="match status" value="1"/>
</dbReference>
<comment type="caution">
    <text evidence="9">The sequence shown here is derived from an EMBL/GenBank/DDBJ whole genome shotgun (WGS) entry which is preliminary data.</text>
</comment>
<protein>
    <submittedName>
        <fullName evidence="9">Zn-dependent protease with chaperone function</fullName>
    </submittedName>
</protein>
<comment type="similarity">
    <text evidence="6">Belongs to the peptidase M48 family.</text>
</comment>
<keyword evidence="2" id="KW-0479">Metal-binding</keyword>
<feature type="transmembrane region" description="Helical" evidence="7">
    <location>
        <begin position="285"/>
        <end position="309"/>
    </location>
</feature>
<feature type="transmembrane region" description="Helical" evidence="7">
    <location>
        <begin position="6"/>
        <end position="23"/>
    </location>
</feature>
<dbReference type="Gene3D" id="3.30.2010.10">
    <property type="entry name" value="Metalloproteases ('zincins'), catalytic domain"/>
    <property type="match status" value="1"/>
</dbReference>
<dbReference type="InterPro" id="IPR001915">
    <property type="entry name" value="Peptidase_M48"/>
</dbReference>
<evidence type="ECO:0000259" key="8">
    <source>
        <dbReference type="Pfam" id="PF01435"/>
    </source>
</evidence>
<dbReference type="GO" id="GO:0004222">
    <property type="term" value="F:metalloendopeptidase activity"/>
    <property type="evidence" value="ECO:0007669"/>
    <property type="project" value="InterPro"/>
</dbReference>
<keyword evidence="7" id="KW-0812">Transmembrane</keyword>
<name>A0A7W3M036_ACTNM</name>
<keyword evidence="7" id="KW-1133">Transmembrane helix</keyword>
<evidence type="ECO:0000256" key="3">
    <source>
        <dbReference type="ARBA" id="ARBA00022801"/>
    </source>
</evidence>
<feature type="transmembrane region" description="Helical" evidence="7">
    <location>
        <begin position="81"/>
        <end position="103"/>
    </location>
</feature>
<feature type="transmembrane region" description="Helical" evidence="7">
    <location>
        <begin position="35"/>
        <end position="61"/>
    </location>
</feature>
<dbReference type="Pfam" id="PF01435">
    <property type="entry name" value="Peptidase_M48"/>
    <property type="match status" value="1"/>
</dbReference>
<keyword evidence="7" id="KW-0472">Membrane</keyword>
<dbReference type="EMBL" id="JACJIA010000023">
    <property type="protein sequence ID" value="MBA8957397.1"/>
    <property type="molecule type" value="Genomic_DNA"/>
</dbReference>
<evidence type="ECO:0000313" key="10">
    <source>
        <dbReference type="Proteomes" id="UP000572680"/>
    </source>
</evidence>
<keyword evidence="4 6" id="KW-0862">Zinc</keyword>